<keyword evidence="1" id="KW-0812">Transmembrane</keyword>
<dbReference type="Pfam" id="PF16344">
    <property type="entry name" value="FecR_C"/>
    <property type="match status" value="1"/>
</dbReference>
<dbReference type="InterPro" id="IPR012373">
    <property type="entry name" value="Ferrdict_sens_TM"/>
</dbReference>
<dbReference type="PANTHER" id="PTHR30273:SF2">
    <property type="entry name" value="PROTEIN FECR"/>
    <property type="match status" value="1"/>
</dbReference>
<dbReference type="Pfam" id="PF04773">
    <property type="entry name" value="FecR"/>
    <property type="match status" value="1"/>
</dbReference>
<gene>
    <name evidence="4" type="ORF">CLV57_0292</name>
</gene>
<evidence type="ECO:0000313" key="5">
    <source>
        <dbReference type="Proteomes" id="UP000242687"/>
    </source>
</evidence>
<dbReference type="Proteomes" id="UP000242687">
    <property type="component" value="Unassembled WGS sequence"/>
</dbReference>
<comment type="caution">
    <text evidence="4">The sequence shown here is derived from an EMBL/GenBank/DDBJ whole genome shotgun (WGS) entry which is preliminary data.</text>
</comment>
<protein>
    <submittedName>
        <fullName evidence="4">FecR protein</fullName>
    </submittedName>
</protein>
<dbReference type="AlphaFoldDB" id="A0A2H9VR55"/>
<dbReference type="GO" id="GO:0016989">
    <property type="term" value="F:sigma factor antagonist activity"/>
    <property type="evidence" value="ECO:0007669"/>
    <property type="project" value="TreeGrafter"/>
</dbReference>
<dbReference type="RefSeq" id="WP_100339588.1">
    <property type="nucleotide sequence ID" value="NZ_PGFJ01000001.1"/>
</dbReference>
<dbReference type="PANTHER" id="PTHR30273">
    <property type="entry name" value="PERIPLASMIC SIGNAL SENSOR AND SIGMA FACTOR ACTIVATOR FECR-RELATED"/>
    <property type="match status" value="1"/>
</dbReference>
<keyword evidence="1" id="KW-1133">Transmembrane helix</keyword>
<evidence type="ECO:0000313" key="4">
    <source>
        <dbReference type="EMBL" id="PJJ83312.1"/>
    </source>
</evidence>
<keyword evidence="5" id="KW-1185">Reference proteome</keyword>
<sequence>MEYSKENLAALLRKQQWTADEYKWLLQYINHEDNSELEHVAREDYEQQLIHAYNNQLPFSTEVLANIHSKLKENEAQRKQFKLSRWVAVAASVIGVLFCTVVYLHNKNIEVKPKLTDNLIKNDVAPGTTKAMLKLSNGSTVVLNDDKTEHIAHHGGADIVEDGGKLSFNKESAASVNDNTYTLSYNSLITPRGGQFQLQLADGTRVWVNSASQLQFPAVFKGKERRVKLVGEAYFEVAKNKEMPFIVEVGSSQVKVLGTHFNIRAYAEEGKTPVEATLLEGSIRFTNADNSVLLKPGEQASLAANGALALNENVDTDEITAWKNGFFHFQKRRLDFIMRELARWYDIEVVYKDPIDASFFAEMPKNTNLSDALKALQLTGKVRFAVDGKRVTVLKQ</sequence>
<keyword evidence="1" id="KW-0472">Membrane</keyword>
<name>A0A2H9VR55_9SPHI</name>
<feature type="domain" description="FecR protein" evidence="2">
    <location>
        <begin position="189"/>
        <end position="283"/>
    </location>
</feature>
<organism evidence="4 5">
    <name type="scientific">Mucilaginibacter auburnensis</name>
    <dbReference type="NCBI Taxonomy" id="1457233"/>
    <lineage>
        <taxon>Bacteria</taxon>
        <taxon>Pseudomonadati</taxon>
        <taxon>Bacteroidota</taxon>
        <taxon>Sphingobacteriia</taxon>
        <taxon>Sphingobacteriales</taxon>
        <taxon>Sphingobacteriaceae</taxon>
        <taxon>Mucilaginibacter</taxon>
    </lineage>
</organism>
<dbReference type="InterPro" id="IPR006860">
    <property type="entry name" value="FecR"/>
</dbReference>
<dbReference type="EMBL" id="PGFJ01000001">
    <property type="protein sequence ID" value="PJJ83312.1"/>
    <property type="molecule type" value="Genomic_DNA"/>
</dbReference>
<feature type="domain" description="Protein FecR C-terminal" evidence="3">
    <location>
        <begin position="327"/>
        <end position="393"/>
    </location>
</feature>
<evidence type="ECO:0000256" key="1">
    <source>
        <dbReference type="SAM" id="Phobius"/>
    </source>
</evidence>
<evidence type="ECO:0000259" key="3">
    <source>
        <dbReference type="Pfam" id="PF16344"/>
    </source>
</evidence>
<dbReference type="OrthoDB" id="1099963at2"/>
<evidence type="ECO:0000259" key="2">
    <source>
        <dbReference type="Pfam" id="PF04773"/>
    </source>
</evidence>
<dbReference type="InterPro" id="IPR032508">
    <property type="entry name" value="FecR_C"/>
</dbReference>
<accession>A0A2H9VR55</accession>
<proteinExistence type="predicted"/>
<feature type="transmembrane region" description="Helical" evidence="1">
    <location>
        <begin position="86"/>
        <end position="105"/>
    </location>
</feature>
<reference evidence="4 5" key="1">
    <citation type="submission" date="2017-11" db="EMBL/GenBank/DDBJ databases">
        <title>Genomic Encyclopedia of Archaeal and Bacterial Type Strains, Phase II (KMG-II): From Individual Species to Whole Genera.</title>
        <authorList>
            <person name="Goeker M."/>
        </authorList>
    </citation>
    <scope>NUCLEOTIDE SEQUENCE [LARGE SCALE GENOMIC DNA]</scope>
    <source>
        <strain evidence="4 5">DSM 28175</strain>
    </source>
</reference>
<dbReference type="Gene3D" id="2.60.120.1440">
    <property type="match status" value="1"/>
</dbReference>
<dbReference type="Gene3D" id="3.55.50.30">
    <property type="match status" value="1"/>
</dbReference>